<evidence type="ECO:0000256" key="7">
    <source>
        <dbReference type="ARBA" id="ARBA00023136"/>
    </source>
</evidence>
<dbReference type="Proteomes" id="UP000031036">
    <property type="component" value="Unassembled WGS sequence"/>
</dbReference>
<dbReference type="AlphaFoldDB" id="A0A0B2V2T5"/>
<reference evidence="9 10" key="1">
    <citation type="submission" date="2014-11" db="EMBL/GenBank/DDBJ databases">
        <title>Genetic blueprint of the zoonotic pathogen Toxocara canis.</title>
        <authorList>
            <person name="Zhu X.-Q."/>
            <person name="Korhonen P.K."/>
            <person name="Cai H."/>
            <person name="Young N.D."/>
            <person name="Nejsum P."/>
            <person name="von Samson-Himmelstjerna G."/>
            <person name="Boag P.R."/>
            <person name="Tan P."/>
            <person name="Li Q."/>
            <person name="Min J."/>
            <person name="Yang Y."/>
            <person name="Wang X."/>
            <person name="Fang X."/>
            <person name="Hall R.S."/>
            <person name="Hofmann A."/>
            <person name="Sternberg P.W."/>
            <person name="Jex A.R."/>
            <person name="Gasser R.B."/>
        </authorList>
    </citation>
    <scope>NUCLEOTIDE SEQUENCE [LARGE SCALE GENOMIC DNA]</scope>
    <source>
        <strain evidence="9">PN_DK_2014</strain>
    </source>
</reference>
<evidence type="ECO:0000256" key="6">
    <source>
        <dbReference type="ARBA" id="ARBA00023128"/>
    </source>
</evidence>
<dbReference type="OrthoDB" id="8880065at2759"/>
<keyword evidence="4" id="KW-1000">Mitochondrion outer membrane</keyword>
<keyword evidence="6" id="KW-0496">Mitochondrion</keyword>
<dbReference type="GO" id="GO:0008053">
    <property type="term" value="P:mitochondrial fusion"/>
    <property type="evidence" value="ECO:0007669"/>
    <property type="project" value="InterPro"/>
</dbReference>
<dbReference type="STRING" id="6265.A0A0B2V2T5"/>
<evidence type="ECO:0000256" key="8">
    <source>
        <dbReference type="SAM" id="Phobius"/>
    </source>
</evidence>
<keyword evidence="7 8" id="KW-0472">Membrane</keyword>
<evidence type="ECO:0000313" key="10">
    <source>
        <dbReference type="Proteomes" id="UP000031036"/>
    </source>
</evidence>
<comment type="caution">
    <text evidence="9">The sequence shown here is derived from an EMBL/GenBank/DDBJ whole genome shotgun (WGS) entry which is preliminary data.</text>
</comment>
<organism evidence="9 10">
    <name type="scientific">Toxocara canis</name>
    <name type="common">Canine roundworm</name>
    <dbReference type="NCBI Taxonomy" id="6265"/>
    <lineage>
        <taxon>Eukaryota</taxon>
        <taxon>Metazoa</taxon>
        <taxon>Ecdysozoa</taxon>
        <taxon>Nematoda</taxon>
        <taxon>Chromadorea</taxon>
        <taxon>Rhabditida</taxon>
        <taxon>Spirurina</taxon>
        <taxon>Ascaridomorpha</taxon>
        <taxon>Ascaridoidea</taxon>
        <taxon>Toxocaridae</taxon>
        <taxon>Toxocara</taxon>
    </lineage>
</organism>
<evidence type="ECO:0000313" key="9">
    <source>
        <dbReference type="EMBL" id="KHN75779.1"/>
    </source>
</evidence>
<dbReference type="OMA" id="EFCCCED"/>
<comment type="similarity">
    <text evidence="2">Belongs to the mitoguardin family.</text>
</comment>
<proteinExistence type="inferred from homology"/>
<accession>A0A0B2V2T5</accession>
<sequence length="491" mass="56150">MPSSSGASSGSHFPLRRTTLIVTTVGVGIIFVSYLFKRYWCRRRDSEESDHLPNGFVPTSSRYHDFSITRSGSRMRRTTTPSVSERGPRHISVRSSNIPPTELDILSSLDRVQDLIRFLERALSGLEFLRNRSEKDRKRSDLLASVLDRLRILESDVSLILTEGGYDKELLQSASEEYATAMWSGATSPHAGTLSVLSDDSFMSAYEDLPVSLDDADVLMRDPLKIELSQMLFYQNGLAAAVSGEVVNRKCRTEFCACESETDFKAKVWCLRQAFNRVLSDEHNRVWLAQAGRQLIADLLRHSRKDPAPFYSAYDSMIQFLMEERNMKIVEEELKQRRVPEIGFWDVMVDFVLIDSFEDLSRPPSAVLAVTRNMFLSQSMKESTLSTVIWSMLKAKRSRLSVTNGFIAHFYDISEVISPAVTLGFLGTDEHMRELCQYFKEQTCSFIVDIFNVNRVRYTELKELADDVWMILRTRIEMVQTRLSTELLPII</sequence>
<dbReference type="Pfam" id="PF10265">
    <property type="entry name" value="Miga"/>
    <property type="match status" value="1"/>
</dbReference>
<gene>
    <name evidence="9" type="primary">fam73b</name>
    <name evidence="9" type="ORF">Tcan_02932</name>
</gene>
<dbReference type="GO" id="GO:0005741">
    <property type="term" value="C:mitochondrial outer membrane"/>
    <property type="evidence" value="ECO:0007669"/>
    <property type="project" value="UniProtKB-SubCell"/>
</dbReference>
<dbReference type="PANTHER" id="PTHR21508:SF5">
    <property type="entry name" value="MITOGUARDIN"/>
    <property type="match status" value="1"/>
</dbReference>
<keyword evidence="5 8" id="KW-1133">Transmembrane helix</keyword>
<evidence type="ECO:0000256" key="5">
    <source>
        <dbReference type="ARBA" id="ARBA00022989"/>
    </source>
</evidence>
<keyword evidence="3 8" id="KW-0812">Transmembrane</keyword>
<name>A0A0B2V2T5_TOXCA</name>
<dbReference type="EMBL" id="JPKZ01002625">
    <property type="protein sequence ID" value="KHN75779.1"/>
    <property type="molecule type" value="Genomic_DNA"/>
</dbReference>
<evidence type="ECO:0000256" key="3">
    <source>
        <dbReference type="ARBA" id="ARBA00022692"/>
    </source>
</evidence>
<protein>
    <submittedName>
        <fullName evidence="9">Protein FAM73B</fullName>
    </submittedName>
</protein>
<dbReference type="InterPro" id="IPR019392">
    <property type="entry name" value="Miga"/>
</dbReference>
<comment type="subcellular location">
    <subcellularLocation>
        <location evidence="1">Mitochondrion outer membrane</location>
    </subcellularLocation>
</comment>
<keyword evidence="10" id="KW-1185">Reference proteome</keyword>
<dbReference type="PANTHER" id="PTHR21508">
    <property type="entry name" value="MITOGUARDIN"/>
    <property type="match status" value="1"/>
</dbReference>
<evidence type="ECO:0000256" key="1">
    <source>
        <dbReference type="ARBA" id="ARBA00004294"/>
    </source>
</evidence>
<evidence type="ECO:0000256" key="4">
    <source>
        <dbReference type="ARBA" id="ARBA00022787"/>
    </source>
</evidence>
<feature type="transmembrane region" description="Helical" evidence="8">
    <location>
        <begin position="20"/>
        <end position="36"/>
    </location>
</feature>
<evidence type="ECO:0000256" key="2">
    <source>
        <dbReference type="ARBA" id="ARBA00008969"/>
    </source>
</evidence>